<keyword evidence="2" id="KW-0812">Transmembrane</keyword>
<sequence>MTGEPRPAPQYGEYATPEEQQEIIRRSGGAPVSPLAPTPEPVATPTASGSAVPDAAAPTRRRDRFITVALLAYGLFTVVTTIPQLIDYSSFADMWLQMAGIDASFTATAEGRAWGTAAALIFAAGWIASALLSWWAIVRGALSWWIPLAGAVVTFTLVSLCLSVPLLSDPAVMEGVLRAG</sequence>
<feature type="compositionally biased region" description="Low complexity" evidence="1">
    <location>
        <begin position="43"/>
        <end position="56"/>
    </location>
</feature>
<dbReference type="InterPro" id="IPR046231">
    <property type="entry name" value="DUF6264"/>
</dbReference>
<dbReference type="Pfam" id="PF19779">
    <property type="entry name" value="DUF6264"/>
    <property type="match status" value="1"/>
</dbReference>
<evidence type="ECO:0000256" key="1">
    <source>
        <dbReference type="SAM" id="MobiDB-lite"/>
    </source>
</evidence>
<keyword evidence="2" id="KW-1133">Transmembrane helix</keyword>
<keyword evidence="2" id="KW-0472">Membrane</keyword>
<feature type="transmembrane region" description="Helical" evidence="2">
    <location>
        <begin position="113"/>
        <end position="137"/>
    </location>
</feature>
<evidence type="ECO:0000256" key="2">
    <source>
        <dbReference type="SAM" id="Phobius"/>
    </source>
</evidence>
<evidence type="ECO:0000313" key="3">
    <source>
        <dbReference type="EMBL" id="WEK14734.1"/>
    </source>
</evidence>
<organism evidence="3 4">
    <name type="scientific">Candidatus Microbacterium phytovorans</name>
    <dbReference type="NCBI Taxonomy" id="3121374"/>
    <lineage>
        <taxon>Bacteria</taxon>
        <taxon>Bacillati</taxon>
        <taxon>Actinomycetota</taxon>
        <taxon>Actinomycetes</taxon>
        <taxon>Micrococcales</taxon>
        <taxon>Microbacteriaceae</taxon>
        <taxon>Microbacterium</taxon>
    </lineage>
</organism>
<dbReference type="AlphaFoldDB" id="A0AAJ6B530"/>
<feature type="transmembrane region" description="Helical" evidence="2">
    <location>
        <begin position="65"/>
        <end position="86"/>
    </location>
</feature>
<feature type="transmembrane region" description="Helical" evidence="2">
    <location>
        <begin position="144"/>
        <end position="167"/>
    </location>
</feature>
<dbReference type="Proteomes" id="UP001213972">
    <property type="component" value="Chromosome"/>
</dbReference>
<feature type="region of interest" description="Disordered" evidence="1">
    <location>
        <begin position="1"/>
        <end position="56"/>
    </location>
</feature>
<evidence type="ECO:0000313" key="4">
    <source>
        <dbReference type="Proteomes" id="UP001213972"/>
    </source>
</evidence>
<proteinExistence type="predicted"/>
<accession>A0AAJ6B530</accession>
<dbReference type="EMBL" id="CP119321">
    <property type="protein sequence ID" value="WEK14734.1"/>
    <property type="molecule type" value="Genomic_DNA"/>
</dbReference>
<protein>
    <submittedName>
        <fullName evidence="3">DUF6264 family protein</fullName>
    </submittedName>
</protein>
<gene>
    <name evidence="3" type="ORF">P0Y48_05930</name>
</gene>
<reference evidence="3" key="1">
    <citation type="submission" date="2023-03" db="EMBL/GenBank/DDBJ databases">
        <title>Andean soil-derived lignocellulolytic bacterial consortium as a source of novel taxa and putative plastic-active enzymes.</title>
        <authorList>
            <person name="Diaz-Garcia L."/>
            <person name="Chuvochina M."/>
            <person name="Feuerriegel G."/>
            <person name="Bunk B."/>
            <person name="Sproer C."/>
            <person name="Streit W.R."/>
            <person name="Rodriguez L.M."/>
            <person name="Overmann J."/>
            <person name="Jimenez D.J."/>
        </authorList>
    </citation>
    <scope>NUCLEOTIDE SEQUENCE</scope>
    <source>
        <strain evidence="3">MAG 4610</strain>
    </source>
</reference>
<name>A0AAJ6B530_9MICO</name>